<evidence type="ECO:0000313" key="3">
    <source>
        <dbReference type="EMBL" id="MCQ5341520.1"/>
    </source>
</evidence>
<evidence type="ECO:0000256" key="1">
    <source>
        <dbReference type="SAM" id="Coils"/>
    </source>
</evidence>
<dbReference type="Proteomes" id="UP001206692">
    <property type="component" value="Unassembled WGS sequence"/>
</dbReference>
<organism evidence="3 4">
    <name type="scientific">Megasphaera massiliensis</name>
    <dbReference type="NCBI Taxonomy" id="1232428"/>
    <lineage>
        <taxon>Bacteria</taxon>
        <taxon>Bacillati</taxon>
        <taxon>Bacillota</taxon>
        <taxon>Negativicutes</taxon>
        <taxon>Veillonellales</taxon>
        <taxon>Veillonellaceae</taxon>
        <taxon>Megasphaera</taxon>
    </lineage>
</organism>
<proteinExistence type="predicted"/>
<feature type="compositionally biased region" description="Polar residues" evidence="2">
    <location>
        <begin position="334"/>
        <end position="352"/>
    </location>
</feature>
<accession>A0ABT1SNS9</accession>
<evidence type="ECO:0000256" key="2">
    <source>
        <dbReference type="SAM" id="MobiDB-lite"/>
    </source>
</evidence>
<keyword evidence="1" id="KW-0175">Coiled coil</keyword>
<feature type="region of interest" description="Disordered" evidence="2">
    <location>
        <begin position="286"/>
        <end position="433"/>
    </location>
</feature>
<evidence type="ECO:0008006" key="5">
    <source>
        <dbReference type="Google" id="ProtNLM"/>
    </source>
</evidence>
<feature type="coiled-coil region" evidence="1">
    <location>
        <begin position="182"/>
        <end position="261"/>
    </location>
</feature>
<sequence length="544" mass="60867">MMTKLRPRDIFFNDPYFDFATHCKTADLRLAKRVEIWDKWYRTQGLVTTLLQRESLAFIRYNGTEREEAMILRIYERTPDRLLINTYYASKRNATEIYAGTIRLERYATAQTTDDESYMGMIDLLMLKTDDELVGLSDVFEDIQQAKHMAAQALGIYLMAMYDGPWVDESQDAGSKTPAMIAGEEREELLQLRQEKAQMEADREELLRLRLEAQNRKTVLAELERLRQELDEERSGRQQDLQHYEATLRQQEEYTERIKEKAAIQVSELLTLRQTLRKYQANPDAAKKAAATEPEKLVAAPKAENTVKPAAPITPSTPVKADAPVTATVPSKAVETTTSTTPMGATVTAKTSSPDKETTPTAQPTPETSTAPEKTVEGPDSAKPIIPTNQGSSEELAKTAETATAKPETDAKTTEPAAAKPAKAKKESEDRGLELPSFMTQRDYTHSLDRFLAGRQIALAGGTPEWQRRIKRRFPTAAVLSGYTGDDRILRASSLLVLNLSEGQTDLVKWAMAAARDMGCPYIPIKTTNLNGFAKAVMEYAKNI</sequence>
<protein>
    <recommendedName>
        <fullName evidence="5">DUF2325 domain-containing protein</fullName>
    </recommendedName>
</protein>
<feature type="compositionally biased region" description="Basic and acidic residues" evidence="2">
    <location>
        <begin position="424"/>
        <end position="433"/>
    </location>
</feature>
<name>A0ABT1SNS9_9FIRM</name>
<reference evidence="3 4" key="1">
    <citation type="submission" date="2022-06" db="EMBL/GenBank/DDBJ databases">
        <title>Isolation of gut microbiota from human fecal samples.</title>
        <authorList>
            <person name="Pamer E.G."/>
            <person name="Barat B."/>
            <person name="Waligurski E."/>
            <person name="Medina S."/>
            <person name="Paddock L."/>
            <person name="Mostad J."/>
        </authorList>
    </citation>
    <scope>NUCLEOTIDE SEQUENCE [LARGE SCALE GENOMIC DNA]</scope>
    <source>
        <strain evidence="3 4">DFI.1.1</strain>
    </source>
</reference>
<evidence type="ECO:0000313" key="4">
    <source>
        <dbReference type="Proteomes" id="UP001206692"/>
    </source>
</evidence>
<gene>
    <name evidence="3" type="ORF">NE675_00515</name>
</gene>
<comment type="caution">
    <text evidence="3">The sequence shown here is derived from an EMBL/GenBank/DDBJ whole genome shotgun (WGS) entry which is preliminary data.</text>
</comment>
<dbReference type="EMBL" id="JANGEW010000001">
    <property type="protein sequence ID" value="MCQ5341520.1"/>
    <property type="molecule type" value="Genomic_DNA"/>
</dbReference>
<keyword evidence="4" id="KW-1185">Reference proteome</keyword>
<dbReference type="RefSeq" id="WP_154253934.1">
    <property type="nucleotide sequence ID" value="NZ_JAJCIO010000001.1"/>
</dbReference>
<feature type="compositionally biased region" description="Low complexity" evidence="2">
    <location>
        <begin position="359"/>
        <end position="373"/>
    </location>
</feature>